<evidence type="ECO:0000313" key="3">
    <source>
        <dbReference type="Proteomes" id="UP000598297"/>
    </source>
</evidence>
<organism evidence="2 3">
    <name type="scientific">Streptomyces boluensis</name>
    <dbReference type="NCBI Taxonomy" id="1775135"/>
    <lineage>
        <taxon>Bacteria</taxon>
        <taxon>Bacillati</taxon>
        <taxon>Actinomycetota</taxon>
        <taxon>Actinomycetes</taxon>
        <taxon>Kitasatosporales</taxon>
        <taxon>Streptomycetaceae</taxon>
        <taxon>Streptomyces</taxon>
    </lineage>
</organism>
<feature type="transmembrane region" description="Helical" evidence="1">
    <location>
        <begin position="76"/>
        <end position="94"/>
    </location>
</feature>
<keyword evidence="1" id="KW-0812">Transmembrane</keyword>
<reference evidence="2" key="1">
    <citation type="submission" date="2020-01" db="EMBL/GenBank/DDBJ databases">
        <title>Whole-genome analyses of novel actinobacteria.</title>
        <authorList>
            <person name="Sahin N."/>
        </authorList>
    </citation>
    <scope>NUCLEOTIDE SEQUENCE</scope>
    <source>
        <strain evidence="2">YC537</strain>
    </source>
</reference>
<dbReference type="RefSeq" id="WP_161696182.1">
    <property type="nucleotide sequence ID" value="NZ_JAAAHS010000055.1"/>
</dbReference>
<feature type="transmembrane region" description="Helical" evidence="1">
    <location>
        <begin position="115"/>
        <end position="134"/>
    </location>
</feature>
<feature type="transmembrane region" description="Helical" evidence="1">
    <location>
        <begin position="44"/>
        <end position="64"/>
    </location>
</feature>
<gene>
    <name evidence="2" type="ORF">GUY60_10370</name>
</gene>
<evidence type="ECO:0000313" key="2">
    <source>
        <dbReference type="EMBL" id="NBE51819.1"/>
    </source>
</evidence>
<keyword evidence="3" id="KW-1185">Reference proteome</keyword>
<sequence>MQTAARFLHLVSLVVGLGSVLAVDWFALLWVLGRRRLPEVLRTACTLQVPIWLGLAGLVVTGLFLRPDLESPLTLLKLGLVLAITLNGLYAHWLGQRLDGYRDGRVPRPLRIRSAVAASVSQLGWWGASLIGFLNSQS</sequence>
<keyword evidence="1" id="KW-0472">Membrane</keyword>
<dbReference type="AlphaFoldDB" id="A0A964XJZ2"/>
<protein>
    <submittedName>
        <fullName evidence="2">Uncharacterized protein</fullName>
    </submittedName>
</protein>
<evidence type="ECO:0000256" key="1">
    <source>
        <dbReference type="SAM" id="Phobius"/>
    </source>
</evidence>
<name>A0A964XJZ2_9ACTN</name>
<dbReference type="Proteomes" id="UP000598297">
    <property type="component" value="Unassembled WGS sequence"/>
</dbReference>
<feature type="transmembrane region" description="Helical" evidence="1">
    <location>
        <begin position="6"/>
        <end position="32"/>
    </location>
</feature>
<dbReference type="OrthoDB" id="4350935at2"/>
<dbReference type="EMBL" id="JAAAHS010000055">
    <property type="protein sequence ID" value="NBE51819.1"/>
    <property type="molecule type" value="Genomic_DNA"/>
</dbReference>
<accession>A0A964XJZ2</accession>
<proteinExistence type="predicted"/>
<comment type="caution">
    <text evidence="2">The sequence shown here is derived from an EMBL/GenBank/DDBJ whole genome shotgun (WGS) entry which is preliminary data.</text>
</comment>
<keyword evidence="1" id="KW-1133">Transmembrane helix</keyword>